<feature type="region of interest" description="Disordered" evidence="8">
    <location>
        <begin position="2311"/>
        <end position="2350"/>
    </location>
</feature>
<keyword evidence="4" id="KW-0808">Transferase</keyword>
<feature type="active site" description="Glycyl thioester intermediate" evidence="6">
    <location>
        <position position="4149"/>
    </location>
</feature>
<dbReference type="EC" id="2.3.2.26" evidence="3"/>
<dbReference type="SMART" id="SM00165">
    <property type="entry name" value="UBA"/>
    <property type="match status" value="1"/>
</dbReference>
<dbReference type="SMART" id="SM00119">
    <property type="entry name" value="HECTc"/>
    <property type="match status" value="1"/>
</dbReference>
<dbReference type="SUPFAM" id="SSF46934">
    <property type="entry name" value="UBA-like"/>
    <property type="match status" value="1"/>
</dbReference>
<dbReference type="InterPro" id="IPR035983">
    <property type="entry name" value="Hect_E3_ubiquitin_ligase"/>
</dbReference>
<evidence type="ECO:0000256" key="8">
    <source>
        <dbReference type="SAM" id="MobiDB-lite"/>
    </source>
</evidence>
<dbReference type="PANTHER" id="PTHR11254">
    <property type="entry name" value="HECT DOMAIN UBIQUITIN-PROTEIN LIGASE"/>
    <property type="match status" value="1"/>
</dbReference>
<feature type="compositionally biased region" description="Basic and acidic residues" evidence="8">
    <location>
        <begin position="2647"/>
        <end position="2656"/>
    </location>
</feature>
<dbReference type="InterPro" id="IPR015940">
    <property type="entry name" value="UBA"/>
</dbReference>
<dbReference type="FunFam" id="3.30.2160.10:FF:000001">
    <property type="entry name" value="E3 ubiquitin-protein ligase NEDD4-like"/>
    <property type="match status" value="1"/>
</dbReference>
<evidence type="ECO:0000259" key="9">
    <source>
        <dbReference type="PROSITE" id="PS50030"/>
    </source>
</evidence>
<feature type="region of interest" description="Disordered" evidence="8">
    <location>
        <begin position="1773"/>
        <end position="1849"/>
    </location>
</feature>
<dbReference type="EMBL" id="CAMPGE010016272">
    <property type="protein sequence ID" value="CAI2374845.1"/>
    <property type="molecule type" value="Genomic_DNA"/>
</dbReference>
<feature type="compositionally biased region" description="Basic and acidic residues" evidence="8">
    <location>
        <begin position="2543"/>
        <end position="2561"/>
    </location>
</feature>
<dbReference type="Gene3D" id="3.90.1750.10">
    <property type="entry name" value="Hect, E3 ligase catalytic domains"/>
    <property type="match status" value="1"/>
</dbReference>
<evidence type="ECO:0000256" key="7">
    <source>
        <dbReference type="SAM" id="Coils"/>
    </source>
</evidence>
<comment type="pathway">
    <text evidence="2">Protein modification; protein ubiquitination.</text>
</comment>
<feature type="compositionally biased region" description="Low complexity" evidence="8">
    <location>
        <begin position="2764"/>
        <end position="2773"/>
    </location>
</feature>
<comment type="caution">
    <text evidence="11">The sequence shown here is derived from an EMBL/GenBank/DDBJ whole genome shotgun (WGS) entry which is preliminary data.</text>
</comment>
<evidence type="ECO:0000256" key="2">
    <source>
        <dbReference type="ARBA" id="ARBA00004906"/>
    </source>
</evidence>
<sequence>MKIIETLDEQKFPTRHLRDDGINKIRELENCIEDESKFLEVLNKLADKEFWVSVTTKDLYYWINVLNKVDSMFETLIETIHKLNDLKQELGNPNEIYQGCCQKLSILLSFSMNLLRECNSRSIYSSVDRFSDILKCVDDFDIIFLCLEAIYALIRKSCLTGKFTRAHELDDHDLLKMIAFWANCFHSFANKPMSIFESVDINKIIPVEKHKLSLLKSIENIRTLISVKVPTDDSNRDEGRAPEQFAIFSYRNINAVLEKRKTKERHNLDPYIMRTLIGSKIYATHCQEQNLLSANKVTLKAKSVFIHLSIVEEGDLFNVDRFNRMHPFTDFIPELIAFLTQKCNSELHTISLEIIHSYLCASLNQSENTNPYKHAPSQILNSLGVTSNGTKPVHRILHDLTSLKIVQSQEENLSAFDTPEYQLKSRAGFLPNETAKDPAFCDQFLEVLYLISTQFRNNTRSFINELLKFLDAKPQNGYYVFKHSQVTKAARILHYTLKNNYEEFKAVERTITRLKVEINLILKDSHQEIPLENWRYIQAKDAIIHGSSRQEFFRVLFRLLNGSIFKNDPNFASNSKKILDNGLLTHCLKLFAENREENSNTHDVVLVCSMHLMSLVINDLPAQIPKACDSFLNDTFKSLEQRVPNYIEFYLALLKLITAVSIHDKGREQLKLSKLIEKAMLVPLEPGYGYHYINCDKAYEYHQYLRDLLRNDDEYRKRAVIQLLKNVDYLIESSVALANKPKEQIEDGRLKDKFDDQLDSFFNLLHHIIEDNTRMNNEKIIEKSVCSAEMSEKLLTLFKVPIVADAIAKETIIYKEVFKSFITEYPKLLENVHADLISSLDSVEKILGPLENATDFLPENRDMDVAQENNSVEVTKSNITTLEYIKRDDEKLRVLYCLIKNYSTILRSSSRRFDAFLGMDISSTIKRLVSLRRAIIMGGSDLYATKLKEEFETHKESILEFDKKIEEHKRAGEDSHENEEADPKIIGELKREEYMKRYKIVGSNNYATANFAGVLEFDKDNVSDVEREAEQCQTEVNKLVHLWWKKKIQRGSEMAGKNIEAIVDSTIFMSTVLSPENLNNVIDPKNFDLDKVDINEAMASFAKFNQVVEEYTKLMSSDSPYITNFYMKKGFRNVFGLYHWLRAVTPIFEQLKVKRILFSKHIQLLWSNIGDHFASVVECKFLKDGRDPPSCKTDKHKDTDEFVSSLFYHICSEIFKQEDIITFYLQNSKFFLECMIDIMKLLITGDCFRQLNVNGQDEDRDDEQEPAQLRIDEESIGLITGMGFSRGIASAALRRTYGNVEQAIELALTGGISPEEEEKQNSQPDAEMEEEEKVDTEKNKEEIKMEVDDPEIFVINRDKLAAATKEWLKMLFNWILTGFNSSLTDLDMVNITQFMLKYVTSDEEVETLMNTCIDVMKTVEGFLFDGDENTPIFTKDKDGNSPIVLPVETEESKKAISRDFNSYEYQKERKACLKKVATLTKILSSMVNYLVKNVGFFKSITDHFCLLIQRANKEKLKFIPKEKEFQIGDLTDVEPPKSEFQIFQDIVDNCLTLIITGYGIYTLSSMTKEQVELTQQTQSLMKKAEEDKQQVRKDDKKKENSEDQPDKEMSEETHIYPDRVLSFITNLRNWRYDGPDSTLKNVDGIMSSWNKQLSEEHFNKIALALIEHAGDNFDLSFTQSSFQNLMYLLLKLLENQENSDTFLRGNWFKKLLNIKSKLKHKGRWRNYFTSIVIKLMEDENAILEASENIIRKILYFKHDEEFSKEIRKNKEISMKKRKKENEQKDQLPQDNANQKSQGEANATGEDLNPGEEAKQAKPKEESLIIKKSESSDAVTPSNPSLIKNKRSKGSESTVLKKSDIAYLTFKNCSGIKLSQFLEQLRSVEVRASSIFIKACSNLCEIEYVKEYDVEMNIKNEYKIIKLKDSVLRDCIAKQAKESSNNFKNQPPATEGKKLLDSKPIKSGSLTARSKSDSRTGLTPPSKRDNFLVSSLISAQERFPKWKKKVVLNIIEKIVDKFYNCNFENLKSSPKEDKYFASQCIFSYEDLLQILTKIIRTYPSTASLVVIYKSKKLKPFTSFGEFLVKKIYDMGFITWSYYNPDKDSELGPEEQIQTCYDAGGPKHESKLDEKHIKYRVKWGRNNEWENTISQNMKTLIGFNCLMTPQESKIKLEIKKAILGALLEKAAVPSELNNLKSVSSVATALILIRKLLSHDNSSPLAYSKANVAHTLTKLKSGTKVFKILSDLLKSIHLSSIPSFHILSPLLVPLVDSMTYCNLQRKKPESEVILEMEQEQHDSPEDPEVLQQDSEDEGDMYFFGLGPLDENSEDPEGEVADNQDADSEAGEGEMNLNDNDDIEQAYAQADENDTESENVSLDDLIEELKYEDDGESDSEQDDDNQEQVEENSIHSNSNSEEGSDSEGEGNEEDLNVLYGNEPFELEIENEDEMGELFNQNMEENELTDELEMEFLDANQEMMQHLRNIRRPRHQIESNDEEEDELIEIDDDGVGGYRRIMHMVNRFGGRDGNRRNQFLGRDGNQFGIPDLFERHGRDNRRDSDRRHGNDLDSFFQVINQNQNDNEISYWIPPVDENEEIENGRYRLSDIGRFDRPIEDRLRHDGFAMEFQRIRAQIDELQEYGGRLGNINQNRRRNEEAKQARESPSIANPFNIARNLKQNKTSISELLENSCDTKVIENKPSKSEIEQFEKSKKEKEESLLKQKAEMEKQKEQLLKNKEELEKQMKEHRAAEEPQIEGMQSMNLRRQSEENVQQESVQNPPNEEGNIGEVSQDVPMQPSNTEDQTENTAHNRENTSVNHDNQQPPIQEENKEENKEPQNPGNSTSQNTGARNENEQPSSQEVPDNVDPRIAAMIRSFDLTFDQVRNESIDIEVLGFLPEEEVASILSSIQVVSQDVAQSSAEVDQQQQLAENPPSAVREEQPSEEEKQNSLRESENANNEQEQAQDQELQNEEARSSQQIEQPPLPSQNESQEIIPPTQANQPDTPASQPLPQMQENLSNDQLLLDFMSGLQRRQSDLPLNPGSGIPGMQNSNIENNITRVLEQTLRNAGGPPANMFPPMGGMNFTMPSMPQIPPMPSQQNIGRSPAPSAPSQPVHIPSNAPAQESSPMREGAPVIRNENEENKGEQAENDNQASQLPEGIDMELFNSLPEEYKQELLADANLMRRNLGQPPAEPEPPQRESDPMDTASFLASLTDQNLRREILITMDEQTMQTLPEHIQVEGRRYQRELQRRHHRRQANPERMFRRMMNRVDRDQNHPRHRDQRQDDYNFVEILCRMEEKLIQSNPEASDISTSTIRHVFTDDKNLRSLIRIIMIASQQKDYIDFKTLAAPIDNCCKNPVIRSKINQSFMLLLRYYKDFLTHFQQSISRRTDLTVSSIFPPVYIPNHETKYLEEIHHPKIALFIFKLFSYMTTRGYGENEEVRIAFYSREKKHNYNQVQNWFNPCEKGTFEPQFIEDSPFLSLLKYIISADFFSNQLDTSEMLKIASSLIKNYINPIRQKKVELDEETLATLFKLITLKIDKETVNQICGLFHSIALIKPECIFENFKNSFIATIPSVKEQLFTEVQEAIEYQSEDVSMEEQKEEEKIETSARPRTRSIIDEVNVKSIAFEGAHRLERLVKIFKILLQQFSKSHRSAASEEERNKTANLKKDGLTILDIPELKDLFMVFSDILAKINENDISDTIKLVGITMFICFQEDFKKIEQKVFDHSFEGAHVVMQDYRDAENKQIKGFIDETYLEDERVKFLIDLCNKHRKIFNSLIRQNNTLIRDSLKSMIYVVPDIFDFDNKHHFFRQEINKIKRSSRYNTLRVEVKRDSQVRIFQNSFDQINSLPPEDWRGKLEVVFTGERGQDAGGLTREWFTEISKQMFNPNLGMFSLSDSGSTYYPNPKSYVQNNHLNYFKFIGRVIGKALLEEQYIACSFIKCLYKLMRGVPISWHDIEDYDNTYYKNLKWTLENDATVLEQTFAETIDFFGQTKIHDLIENGRNIPVTNDNKKEYIQNVSFFKLYTSIKEQVDAFLNGFYDCIPRKLISIFDHGEIELLISGLPTVDIDDMRANTDYTNYNENSMVIQWFWEVLEEFNNQEKAEFLQFVTGSSKVPVEGFCALQGMRGPQKFNIHKVFGDDVNRLPVSHTCFNQLDLPEYSNKELLKERLLYAISEGKGSFQLA</sequence>
<feature type="region of interest" description="Disordered" evidence="8">
    <location>
        <begin position="1962"/>
        <end position="1981"/>
    </location>
</feature>
<dbReference type="Pfam" id="PF00627">
    <property type="entry name" value="UBA"/>
    <property type="match status" value="1"/>
</dbReference>
<dbReference type="PANTHER" id="PTHR11254:SF67">
    <property type="entry name" value="E3 UBIQUITIN-PROTEIN LIGASE HUWE1"/>
    <property type="match status" value="1"/>
</dbReference>
<dbReference type="SUPFAM" id="SSF56204">
    <property type="entry name" value="Hect, E3 ligase catalytic domain"/>
    <property type="match status" value="1"/>
</dbReference>
<evidence type="ECO:0000313" key="12">
    <source>
        <dbReference type="Proteomes" id="UP001295684"/>
    </source>
</evidence>
<feature type="compositionally biased region" description="Polar residues" evidence="8">
    <location>
        <begin position="2791"/>
        <end position="2814"/>
    </location>
</feature>
<dbReference type="PROSITE" id="PS50237">
    <property type="entry name" value="HECT"/>
    <property type="match status" value="1"/>
</dbReference>
<comment type="catalytic activity">
    <reaction evidence="1">
        <text>S-ubiquitinyl-[E2 ubiquitin-conjugating enzyme]-L-cysteine + [acceptor protein]-L-lysine = [E2 ubiquitin-conjugating enzyme]-L-cysteine + N(6)-ubiquitinyl-[acceptor protein]-L-lysine.</text>
        <dbReference type="EC" id="2.3.2.26"/>
    </reaction>
</comment>
<dbReference type="Gene3D" id="3.30.2410.10">
    <property type="entry name" value="Hect, E3 ligase catalytic domain"/>
    <property type="match status" value="1"/>
</dbReference>
<name>A0AAD1XLM7_EUPCR</name>
<reference evidence="11" key="1">
    <citation type="submission" date="2023-07" db="EMBL/GenBank/DDBJ databases">
        <authorList>
            <consortium name="AG Swart"/>
            <person name="Singh M."/>
            <person name="Singh A."/>
            <person name="Seah K."/>
            <person name="Emmerich C."/>
        </authorList>
    </citation>
    <scope>NUCLEOTIDE SEQUENCE</scope>
    <source>
        <strain evidence="11">DP1</strain>
    </source>
</reference>
<dbReference type="InterPro" id="IPR009060">
    <property type="entry name" value="UBA-like_sf"/>
</dbReference>
<feature type="compositionally biased region" description="Basic and acidic residues" evidence="8">
    <location>
        <begin position="2697"/>
        <end position="2746"/>
    </location>
</feature>
<dbReference type="Gene3D" id="1.10.8.10">
    <property type="entry name" value="DNA helicase RuvA subunit, C-terminal domain"/>
    <property type="match status" value="1"/>
</dbReference>
<dbReference type="Proteomes" id="UP001295684">
    <property type="component" value="Unassembled WGS sequence"/>
</dbReference>
<proteinExistence type="predicted"/>
<evidence type="ECO:0000256" key="4">
    <source>
        <dbReference type="ARBA" id="ARBA00022679"/>
    </source>
</evidence>
<keyword evidence="12" id="KW-1185">Reference proteome</keyword>
<feature type="region of interest" description="Disordered" evidence="8">
    <location>
        <begin position="2697"/>
        <end position="2861"/>
    </location>
</feature>
<dbReference type="GO" id="GO:0061630">
    <property type="term" value="F:ubiquitin protein ligase activity"/>
    <property type="evidence" value="ECO:0007669"/>
    <property type="project" value="UniProtKB-EC"/>
</dbReference>
<keyword evidence="5 6" id="KW-0833">Ubl conjugation pathway</keyword>
<dbReference type="GO" id="GO:0000209">
    <property type="term" value="P:protein polyubiquitination"/>
    <property type="evidence" value="ECO:0007669"/>
    <property type="project" value="TreeGrafter"/>
</dbReference>
<feature type="compositionally biased region" description="Acidic residues" evidence="8">
    <location>
        <begin position="2384"/>
        <end position="2402"/>
    </location>
</feature>
<dbReference type="Gene3D" id="3.30.2160.10">
    <property type="entry name" value="Hect, E3 ligase catalytic domain"/>
    <property type="match status" value="1"/>
</dbReference>
<dbReference type="CDD" id="cd00078">
    <property type="entry name" value="HECTc"/>
    <property type="match status" value="1"/>
</dbReference>
<dbReference type="FunFam" id="3.30.2410.10:FF:000009">
    <property type="entry name" value="Probable E3 ubiquitin-protein ligase HECTD2"/>
    <property type="match status" value="1"/>
</dbReference>
<keyword evidence="7" id="KW-0175">Coiled coil</keyword>
<feature type="compositionally biased region" description="Basic and acidic residues" evidence="8">
    <location>
        <begin position="1811"/>
        <end position="1830"/>
    </location>
</feature>
<dbReference type="InterPro" id="IPR000569">
    <property type="entry name" value="HECT_dom"/>
</dbReference>
<feature type="domain" description="HECT" evidence="10">
    <location>
        <begin position="3848"/>
        <end position="4182"/>
    </location>
</feature>
<dbReference type="InterPro" id="IPR025527">
    <property type="entry name" value="HUWE1/Rev1_UBM"/>
</dbReference>
<feature type="region of interest" description="Disordered" evidence="8">
    <location>
        <begin position="1581"/>
        <end position="1612"/>
    </location>
</feature>
<feature type="compositionally biased region" description="Basic and acidic residues" evidence="8">
    <location>
        <begin position="2931"/>
        <end position="2949"/>
    </location>
</feature>
<feature type="region of interest" description="Disordered" evidence="8">
    <location>
        <begin position="2541"/>
        <end position="2561"/>
    </location>
</feature>
<feature type="domain" description="UBA" evidence="9">
    <location>
        <begin position="1270"/>
        <end position="1310"/>
    </location>
</feature>
<dbReference type="InterPro" id="IPR050409">
    <property type="entry name" value="E3_ubiq-protein_ligase"/>
</dbReference>
<accession>A0AAD1XLM7</accession>
<feature type="region of interest" description="Disordered" evidence="8">
    <location>
        <begin position="1308"/>
        <end position="1339"/>
    </location>
</feature>
<dbReference type="Pfam" id="PF14377">
    <property type="entry name" value="UBM"/>
    <property type="match status" value="2"/>
</dbReference>
<dbReference type="PROSITE" id="PS50030">
    <property type="entry name" value="UBA"/>
    <property type="match status" value="1"/>
</dbReference>
<gene>
    <name evidence="11" type="ORF">ECRASSUSDP1_LOCUS16203</name>
</gene>
<evidence type="ECO:0000256" key="5">
    <source>
        <dbReference type="ARBA" id="ARBA00022786"/>
    </source>
</evidence>
<evidence type="ECO:0000256" key="1">
    <source>
        <dbReference type="ARBA" id="ARBA00000885"/>
    </source>
</evidence>
<feature type="compositionally biased region" description="Basic and acidic residues" evidence="8">
    <location>
        <begin position="1773"/>
        <end position="1787"/>
    </location>
</feature>
<protein>
    <recommendedName>
        <fullName evidence="3">HECT-type E3 ubiquitin transferase</fullName>
        <ecNumber evidence="3">2.3.2.26</ecNumber>
    </recommendedName>
</protein>
<evidence type="ECO:0000256" key="6">
    <source>
        <dbReference type="PROSITE-ProRule" id="PRU00104"/>
    </source>
</evidence>
<feature type="region of interest" description="Disordered" evidence="8">
    <location>
        <begin position="2904"/>
        <end position="3007"/>
    </location>
</feature>
<feature type="compositionally biased region" description="Basic and acidic residues" evidence="8">
    <location>
        <begin position="1582"/>
        <end position="1612"/>
    </location>
</feature>
<evidence type="ECO:0000259" key="10">
    <source>
        <dbReference type="PROSITE" id="PS50237"/>
    </source>
</evidence>
<feature type="compositionally biased region" description="Acidic residues" evidence="8">
    <location>
        <begin position="2323"/>
        <end position="2344"/>
    </location>
</feature>
<feature type="compositionally biased region" description="Polar residues" evidence="8">
    <location>
        <begin position="1832"/>
        <end position="1841"/>
    </location>
</feature>
<dbReference type="GO" id="GO:0005737">
    <property type="term" value="C:cytoplasm"/>
    <property type="evidence" value="ECO:0007669"/>
    <property type="project" value="TreeGrafter"/>
</dbReference>
<feature type="compositionally biased region" description="Polar residues" evidence="8">
    <location>
        <begin position="2904"/>
        <end position="2924"/>
    </location>
</feature>
<feature type="compositionally biased region" description="Polar residues" evidence="8">
    <location>
        <begin position="1963"/>
        <end position="1978"/>
    </location>
</feature>
<feature type="coiled-coil region" evidence="7">
    <location>
        <begin position="1015"/>
        <end position="1042"/>
    </location>
</feature>
<feature type="compositionally biased region" description="Polar residues" evidence="8">
    <location>
        <begin position="1788"/>
        <end position="1800"/>
    </location>
</feature>
<feature type="region of interest" description="Disordered" evidence="8">
    <location>
        <begin position="2643"/>
        <end position="2663"/>
    </location>
</feature>
<feature type="compositionally biased region" description="Acidic residues" evidence="8">
    <location>
        <begin position="2414"/>
        <end position="2426"/>
    </location>
</feature>
<dbReference type="GO" id="GO:0006511">
    <property type="term" value="P:ubiquitin-dependent protein catabolic process"/>
    <property type="evidence" value="ECO:0007669"/>
    <property type="project" value="TreeGrafter"/>
</dbReference>
<feature type="compositionally biased region" description="Polar residues" evidence="8">
    <location>
        <begin position="2970"/>
        <end position="3007"/>
    </location>
</feature>
<dbReference type="Pfam" id="PF00632">
    <property type="entry name" value="HECT"/>
    <property type="match status" value="1"/>
</dbReference>
<organism evidence="11 12">
    <name type="scientific">Euplotes crassus</name>
    <dbReference type="NCBI Taxonomy" id="5936"/>
    <lineage>
        <taxon>Eukaryota</taxon>
        <taxon>Sar</taxon>
        <taxon>Alveolata</taxon>
        <taxon>Ciliophora</taxon>
        <taxon>Intramacronucleata</taxon>
        <taxon>Spirotrichea</taxon>
        <taxon>Hypotrichia</taxon>
        <taxon>Euplotida</taxon>
        <taxon>Euplotidae</taxon>
        <taxon>Moneuplotes</taxon>
    </lineage>
</organism>
<feature type="compositionally biased region" description="Polar residues" evidence="8">
    <location>
        <begin position="2835"/>
        <end position="2856"/>
    </location>
</feature>
<evidence type="ECO:0000313" key="11">
    <source>
        <dbReference type="EMBL" id="CAI2374845.1"/>
    </source>
</evidence>
<feature type="region of interest" description="Disordered" evidence="8">
    <location>
        <begin position="3079"/>
        <end position="3125"/>
    </location>
</feature>
<evidence type="ECO:0000256" key="3">
    <source>
        <dbReference type="ARBA" id="ARBA00012485"/>
    </source>
</evidence>
<feature type="region of interest" description="Disordered" evidence="8">
    <location>
        <begin position="2384"/>
        <end position="2426"/>
    </location>
</feature>